<comment type="pathway">
    <text evidence="2">Secondary metabolite biosynthesis.</text>
</comment>
<dbReference type="GO" id="GO:0004497">
    <property type="term" value="F:monooxygenase activity"/>
    <property type="evidence" value="ECO:0007669"/>
    <property type="project" value="UniProtKB-KW"/>
</dbReference>
<keyword evidence="9" id="KW-1133">Transmembrane helix</keyword>
<keyword evidence="7" id="KW-0503">Monooxygenase</keyword>
<evidence type="ECO:0000256" key="5">
    <source>
        <dbReference type="ARBA" id="ARBA00023002"/>
    </source>
</evidence>
<comment type="cofactor">
    <cofactor evidence="1 8">
        <name>heme</name>
        <dbReference type="ChEBI" id="CHEBI:30413"/>
    </cofactor>
</comment>
<keyword evidence="9" id="KW-0472">Membrane</keyword>
<evidence type="ECO:0000256" key="7">
    <source>
        <dbReference type="ARBA" id="ARBA00023033"/>
    </source>
</evidence>
<keyword evidence="5" id="KW-0560">Oxidoreductase</keyword>
<evidence type="ECO:0000256" key="1">
    <source>
        <dbReference type="ARBA" id="ARBA00001971"/>
    </source>
</evidence>
<dbReference type="InterPro" id="IPR002403">
    <property type="entry name" value="Cyt_P450_E_grp-IV"/>
</dbReference>
<protein>
    <recommendedName>
        <fullName evidence="12">Cytochrome P450 67</fullName>
    </recommendedName>
</protein>
<keyword evidence="4 8" id="KW-0479">Metal-binding</keyword>
<reference evidence="10" key="1">
    <citation type="submission" date="2018-04" db="EMBL/GenBank/DDBJ databases">
        <title>Whole genome sequencing of Hypsizygus marmoreus.</title>
        <authorList>
            <person name="Choi I.-G."/>
            <person name="Min B."/>
            <person name="Kim J.-G."/>
            <person name="Kim S."/>
            <person name="Oh Y.-L."/>
            <person name="Kong W.-S."/>
            <person name="Park H."/>
            <person name="Jeong J."/>
            <person name="Song E.-S."/>
        </authorList>
    </citation>
    <scope>NUCLEOTIDE SEQUENCE [LARGE SCALE GENOMIC DNA]</scope>
    <source>
        <strain evidence="10">51987-8</strain>
    </source>
</reference>
<name>A0A369J8B3_HYPMA</name>
<keyword evidence="8" id="KW-0349">Heme</keyword>
<dbReference type="InterPro" id="IPR050121">
    <property type="entry name" value="Cytochrome_P450_monoxygenase"/>
</dbReference>
<dbReference type="InterPro" id="IPR036396">
    <property type="entry name" value="Cyt_P450_sf"/>
</dbReference>
<dbReference type="GO" id="GO:0016705">
    <property type="term" value="F:oxidoreductase activity, acting on paired donors, with incorporation or reduction of molecular oxygen"/>
    <property type="evidence" value="ECO:0007669"/>
    <property type="project" value="InterPro"/>
</dbReference>
<sequence length="550" mass="61785">MMDSLLLAPLAAGIICHGVYNKLEPRQLLWHVALLVLVPLSMTPLLLPLFSNVIWAALAAWAVYLATLATSITIYRLSPFHPLAKYPGPLLCRISKIYFACVSFGGKQHIYYQQLHLRYGDIVRIGPNELSFCTPDAIAPMMGASGMPKAAFWDGLFPLQKENRSLVGLRNPHDHARYRRIWSRGFTAEGIKSYKPLIERRVDQLVENLTQRAGQTVDLAQWFNWFAYDVMNDLAFGSGTELMQNEDAGGLWHLMESAKPTALLIGHLPWLAEYYIHIPAVAKSFTSFAYFALERVRQRYTEGTARRDLFYHLMDEAGLEETPPSLDQVANDGELAIVAGSDTVSPTLSNLFWLLLCNPIAYARLEDEIDAAKISVGDVAAQAQLPYLNAAINETMRLFPALLSGSTRAPLVGGDGHWIGPHFLPDGTTANVHTYTLQRDKRNFSPLPEKFLPERWLSREQQDLLEPSIFGDRTQVVHNTTAFVPFSYGPADCIGKRLAVQEMRMTVIAIMQRLKFCFADGFDQGSWEAEMCNYFVLTMGRLPVIVTRRV</sequence>
<dbReference type="CDD" id="cd11061">
    <property type="entry name" value="CYP67-like"/>
    <property type="match status" value="1"/>
</dbReference>
<evidence type="ECO:0000313" key="11">
    <source>
        <dbReference type="Proteomes" id="UP000076154"/>
    </source>
</evidence>
<dbReference type="GO" id="GO:0020037">
    <property type="term" value="F:heme binding"/>
    <property type="evidence" value="ECO:0007669"/>
    <property type="project" value="InterPro"/>
</dbReference>
<feature type="binding site" description="axial binding residue" evidence="8">
    <location>
        <position position="493"/>
    </location>
    <ligand>
        <name>heme</name>
        <dbReference type="ChEBI" id="CHEBI:30413"/>
    </ligand>
    <ligandPart>
        <name>Fe</name>
        <dbReference type="ChEBI" id="CHEBI:18248"/>
    </ligandPart>
</feature>
<evidence type="ECO:0000256" key="8">
    <source>
        <dbReference type="PIRSR" id="PIRSR602403-1"/>
    </source>
</evidence>
<evidence type="ECO:0000313" key="10">
    <source>
        <dbReference type="EMBL" id="RDB16665.1"/>
    </source>
</evidence>
<dbReference type="SUPFAM" id="SSF48264">
    <property type="entry name" value="Cytochrome P450"/>
    <property type="match status" value="1"/>
</dbReference>
<organism evidence="10 11">
    <name type="scientific">Hypsizygus marmoreus</name>
    <name type="common">White beech mushroom</name>
    <name type="synonym">Agaricus marmoreus</name>
    <dbReference type="NCBI Taxonomy" id="39966"/>
    <lineage>
        <taxon>Eukaryota</taxon>
        <taxon>Fungi</taxon>
        <taxon>Dikarya</taxon>
        <taxon>Basidiomycota</taxon>
        <taxon>Agaricomycotina</taxon>
        <taxon>Agaricomycetes</taxon>
        <taxon>Agaricomycetidae</taxon>
        <taxon>Agaricales</taxon>
        <taxon>Tricholomatineae</taxon>
        <taxon>Lyophyllaceae</taxon>
        <taxon>Hypsizygus</taxon>
    </lineage>
</organism>
<dbReference type="Gene3D" id="1.10.630.10">
    <property type="entry name" value="Cytochrome P450"/>
    <property type="match status" value="1"/>
</dbReference>
<dbReference type="Pfam" id="PF00067">
    <property type="entry name" value="p450"/>
    <property type="match status" value="1"/>
</dbReference>
<accession>A0A369J8B3</accession>
<keyword evidence="11" id="KW-1185">Reference proteome</keyword>
<feature type="transmembrane region" description="Helical" evidence="9">
    <location>
        <begin position="54"/>
        <end position="75"/>
    </location>
</feature>
<dbReference type="PRINTS" id="PR00385">
    <property type="entry name" value="P450"/>
</dbReference>
<evidence type="ECO:0000256" key="6">
    <source>
        <dbReference type="ARBA" id="ARBA00023004"/>
    </source>
</evidence>
<dbReference type="InterPro" id="IPR001128">
    <property type="entry name" value="Cyt_P450"/>
</dbReference>
<evidence type="ECO:0000256" key="9">
    <source>
        <dbReference type="SAM" id="Phobius"/>
    </source>
</evidence>
<dbReference type="InParanoid" id="A0A369J8B3"/>
<keyword evidence="9" id="KW-0812">Transmembrane</keyword>
<keyword evidence="6 8" id="KW-0408">Iron</keyword>
<dbReference type="AlphaFoldDB" id="A0A369J8B3"/>
<dbReference type="GO" id="GO:0005506">
    <property type="term" value="F:iron ion binding"/>
    <property type="evidence" value="ECO:0007669"/>
    <property type="project" value="InterPro"/>
</dbReference>
<feature type="transmembrane region" description="Helical" evidence="9">
    <location>
        <begin position="28"/>
        <end position="47"/>
    </location>
</feature>
<evidence type="ECO:0000256" key="2">
    <source>
        <dbReference type="ARBA" id="ARBA00005179"/>
    </source>
</evidence>
<evidence type="ECO:0000256" key="3">
    <source>
        <dbReference type="ARBA" id="ARBA00010617"/>
    </source>
</evidence>
<dbReference type="EMBL" id="LUEZ02000122">
    <property type="protein sequence ID" value="RDB16665.1"/>
    <property type="molecule type" value="Genomic_DNA"/>
</dbReference>
<gene>
    <name evidence="10" type="ORF">Hypma_002490</name>
</gene>
<evidence type="ECO:0000256" key="4">
    <source>
        <dbReference type="ARBA" id="ARBA00022723"/>
    </source>
</evidence>
<comment type="caution">
    <text evidence="10">The sequence shown here is derived from an EMBL/GenBank/DDBJ whole genome shotgun (WGS) entry which is preliminary data.</text>
</comment>
<dbReference type="PRINTS" id="PR00465">
    <property type="entry name" value="EP450IV"/>
</dbReference>
<dbReference type="OrthoDB" id="6692864at2759"/>
<dbReference type="PANTHER" id="PTHR24305:SF187">
    <property type="entry name" value="P450, PUTATIVE (EUROFUNG)-RELATED"/>
    <property type="match status" value="1"/>
</dbReference>
<evidence type="ECO:0008006" key="12">
    <source>
        <dbReference type="Google" id="ProtNLM"/>
    </source>
</evidence>
<dbReference type="Proteomes" id="UP000076154">
    <property type="component" value="Unassembled WGS sequence"/>
</dbReference>
<proteinExistence type="inferred from homology"/>
<dbReference type="PANTHER" id="PTHR24305">
    <property type="entry name" value="CYTOCHROME P450"/>
    <property type="match status" value="1"/>
</dbReference>
<dbReference type="STRING" id="39966.A0A369J8B3"/>
<comment type="similarity">
    <text evidence="3">Belongs to the cytochrome P450 family.</text>
</comment>